<name>A0A226EXM9_FOLCA</name>
<evidence type="ECO:0000313" key="2">
    <source>
        <dbReference type="EMBL" id="OXA61950.1"/>
    </source>
</evidence>
<sequence length="715" mass="80317">MEDMVKSFANLGRPVGRGHSSSGPTITRSLKYHLWLSKAHLLTYQERFVQLENADDVPNSTDFVPSIPTYPDSGIKLLEENRVNIATLLAHLNHTITDKFFLCRVIAPPSATLGILLIVEDPEGENAVRLALYNYSDLTGDNLRSLLPVGLILSVMNPLLKVGRDGGLILQCDQPANIIPISEATFATTFPTLSWNGVINSADNEVKAIAAKNSGNKAFIEQKYFDAILFYTNALDLSQDVILKIDLLSNRAATYIKIGCYRVALIDTAAVLEQDSSHMKGIYRHVRALWGLCKYEKGLTFLINKFKTFPHLRKETALSDLVNLGEQLHIHSKTGIYDMVNIIKTCEDDHKNPDIGEFFGYLQITEISGKGFGTVAKKSFKAGELLMCCKAFAYHKPDQDTDATDAKLEITKKIMQKIALENELSQEFRDLFSGAEEDLRPFQKEGDLQTVQEIYRIVTFNSFSPRNLGTTADISGIWTLPAFINHSCSEANASWYIYGDFMFVRAARPISEGDEVLIAYINPDNDFPERTALFREYEFTCTCLLCELQGKEDGSLITERRKQVLESIRRSVQGNYLNPKMAKKIIRNIVELDSLQKVNPKLDVFLMDPVFMGLSTRLVALEMYREALTILEKVHFVTEETVMPLPAVFSSMTILWVHLTNGASSASFIKKWIEIVKHDFIVAFGCLEPARIFGPHILDKMTLMGYNFFESGNSG</sequence>
<dbReference type="Pfam" id="PF00856">
    <property type="entry name" value="SET"/>
    <property type="match status" value="1"/>
</dbReference>
<dbReference type="Gene3D" id="1.25.40.10">
    <property type="entry name" value="Tetratricopeptide repeat domain"/>
    <property type="match status" value="1"/>
</dbReference>
<dbReference type="Gene3D" id="2.170.270.10">
    <property type="entry name" value="SET domain"/>
    <property type="match status" value="1"/>
</dbReference>
<dbReference type="SUPFAM" id="SSF82199">
    <property type="entry name" value="SET domain"/>
    <property type="match status" value="1"/>
</dbReference>
<dbReference type="CDD" id="cd20071">
    <property type="entry name" value="SET_SMYD"/>
    <property type="match status" value="1"/>
</dbReference>
<dbReference type="PANTHER" id="PTHR47643:SF2">
    <property type="entry name" value="TPR DOMAIN PROTEIN (AFU_ORTHOLOGUE AFUA_5G12710)"/>
    <property type="match status" value="1"/>
</dbReference>
<reference evidence="2 3" key="1">
    <citation type="submission" date="2015-12" db="EMBL/GenBank/DDBJ databases">
        <title>The genome of Folsomia candida.</title>
        <authorList>
            <person name="Faddeeva A."/>
            <person name="Derks M.F."/>
            <person name="Anvar Y."/>
            <person name="Smit S."/>
            <person name="Van Straalen N."/>
            <person name="Roelofs D."/>
        </authorList>
    </citation>
    <scope>NUCLEOTIDE SEQUENCE [LARGE SCALE GENOMIC DNA]</scope>
    <source>
        <strain evidence="2 3">VU population</strain>
        <tissue evidence="2">Whole body</tissue>
    </source>
</reference>
<dbReference type="GO" id="GO:0008170">
    <property type="term" value="F:N-methyltransferase activity"/>
    <property type="evidence" value="ECO:0007669"/>
    <property type="project" value="UniProtKB-ARBA"/>
</dbReference>
<evidence type="ECO:0000313" key="3">
    <source>
        <dbReference type="Proteomes" id="UP000198287"/>
    </source>
</evidence>
<dbReference type="STRING" id="158441.A0A226EXM9"/>
<dbReference type="OrthoDB" id="5945798at2759"/>
<dbReference type="InterPro" id="IPR053209">
    <property type="entry name" value="Gramillin-biosynth_MTr"/>
</dbReference>
<dbReference type="PANTHER" id="PTHR47643">
    <property type="entry name" value="TPR DOMAIN PROTEIN (AFU_ORTHOLOGUE AFUA_5G12710)"/>
    <property type="match status" value="1"/>
</dbReference>
<dbReference type="InterPro" id="IPR001214">
    <property type="entry name" value="SET_dom"/>
</dbReference>
<comment type="caution">
    <text evidence="2">The sequence shown here is derived from an EMBL/GenBank/DDBJ whole genome shotgun (WGS) entry which is preliminary data.</text>
</comment>
<dbReference type="PROSITE" id="PS50280">
    <property type="entry name" value="SET"/>
    <property type="match status" value="1"/>
</dbReference>
<keyword evidence="3" id="KW-1185">Reference proteome</keyword>
<feature type="domain" description="SET" evidence="1">
    <location>
        <begin position="360"/>
        <end position="521"/>
    </location>
</feature>
<dbReference type="SUPFAM" id="SSF48452">
    <property type="entry name" value="TPR-like"/>
    <property type="match status" value="1"/>
</dbReference>
<protein>
    <submittedName>
        <fullName evidence="2">SET domain-containing protein 5</fullName>
    </submittedName>
</protein>
<organism evidence="2 3">
    <name type="scientific">Folsomia candida</name>
    <name type="common">Springtail</name>
    <dbReference type="NCBI Taxonomy" id="158441"/>
    <lineage>
        <taxon>Eukaryota</taxon>
        <taxon>Metazoa</taxon>
        <taxon>Ecdysozoa</taxon>
        <taxon>Arthropoda</taxon>
        <taxon>Hexapoda</taxon>
        <taxon>Collembola</taxon>
        <taxon>Entomobryomorpha</taxon>
        <taxon>Isotomoidea</taxon>
        <taxon>Isotomidae</taxon>
        <taxon>Proisotominae</taxon>
        <taxon>Folsomia</taxon>
    </lineage>
</organism>
<dbReference type="EMBL" id="LNIX01000001">
    <property type="protein sequence ID" value="OXA61950.1"/>
    <property type="molecule type" value="Genomic_DNA"/>
</dbReference>
<gene>
    <name evidence="2" type="ORF">Fcan01_00378</name>
</gene>
<dbReference type="SMART" id="SM00317">
    <property type="entry name" value="SET"/>
    <property type="match status" value="1"/>
</dbReference>
<dbReference type="Proteomes" id="UP000198287">
    <property type="component" value="Unassembled WGS sequence"/>
</dbReference>
<proteinExistence type="predicted"/>
<evidence type="ECO:0000259" key="1">
    <source>
        <dbReference type="PROSITE" id="PS50280"/>
    </source>
</evidence>
<dbReference type="AlphaFoldDB" id="A0A226EXM9"/>
<dbReference type="GO" id="GO:0008757">
    <property type="term" value="F:S-adenosylmethionine-dependent methyltransferase activity"/>
    <property type="evidence" value="ECO:0007669"/>
    <property type="project" value="UniProtKB-ARBA"/>
</dbReference>
<accession>A0A226EXM9</accession>
<dbReference type="GO" id="GO:0008276">
    <property type="term" value="F:protein methyltransferase activity"/>
    <property type="evidence" value="ECO:0007669"/>
    <property type="project" value="UniProtKB-ARBA"/>
</dbReference>
<dbReference type="InterPro" id="IPR011990">
    <property type="entry name" value="TPR-like_helical_dom_sf"/>
</dbReference>
<dbReference type="InterPro" id="IPR046341">
    <property type="entry name" value="SET_dom_sf"/>
</dbReference>